<dbReference type="EMBL" id="JABSTU010000008">
    <property type="protein sequence ID" value="KAH8024266.1"/>
    <property type="molecule type" value="Genomic_DNA"/>
</dbReference>
<sequence>MKIRVNGKKHKVAVFTAIEGICVEVVICNVQRDIGDAKLTTLIVYQENLTVRGVKRIKDTGSVVVLFDGGDVPSYNTVGQAIYRCYHYKKQIEVCRKCTRVGHHVDICPTPLINVCTQLRGERPEALDTRAS</sequence>
<protein>
    <submittedName>
        <fullName evidence="1">Uncharacterized protein</fullName>
    </submittedName>
</protein>
<keyword evidence="2" id="KW-1185">Reference proteome</keyword>
<evidence type="ECO:0000313" key="2">
    <source>
        <dbReference type="Proteomes" id="UP000821866"/>
    </source>
</evidence>
<gene>
    <name evidence="1" type="ORF">HPB51_022385</name>
</gene>
<comment type="caution">
    <text evidence="1">The sequence shown here is derived from an EMBL/GenBank/DDBJ whole genome shotgun (WGS) entry which is preliminary data.</text>
</comment>
<evidence type="ECO:0000313" key="1">
    <source>
        <dbReference type="EMBL" id="KAH8024266.1"/>
    </source>
</evidence>
<dbReference type="Proteomes" id="UP000821866">
    <property type="component" value="Chromosome 6"/>
</dbReference>
<dbReference type="AlphaFoldDB" id="A0A9J6DQY2"/>
<accession>A0A9J6DQY2</accession>
<name>A0A9J6DQY2_RHIMP</name>
<reference evidence="1" key="1">
    <citation type="journal article" date="2020" name="Cell">
        <title>Large-Scale Comparative Analyses of Tick Genomes Elucidate Their Genetic Diversity and Vector Capacities.</title>
        <authorList>
            <consortium name="Tick Genome and Microbiome Consortium (TIGMIC)"/>
            <person name="Jia N."/>
            <person name="Wang J."/>
            <person name="Shi W."/>
            <person name="Du L."/>
            <person name="Sun Y."/>
            <person name="Zhan W."/>
            <person name="Jiang J.F."/>
            <person name="Wang Q."/>
            <person name="Zhang B."/>
            <person name="Ji P."/>
            <person name="Bell-Sakyi L."/>
            <person name="Cui X.M."/>
            <person name="Yuan T.T."/>
            <person name="Jiang B.G."/>
            <person name="Yang W.F."/>
            <person name="Lam T.T."/>
            <person name="Chang Q.C."/>
            <person name="Ding S.J."/>
            <person name="Wang X.J."/>
            <person name="Zhu J.G."/>
            <person name="Ruan X.D."/>
            <person name="Zhao L."/>
            <person name="Wei J.T."/>
            <person name="Ye R.Z."/>
            <person name="Que T.C."/>
            <person name="Du C.H."/>
            <person name="Zhou Y.H."/>
            <person name="Cheng J.X."/>
            <person name="Dai P.F."/>
            <person name="Guo W.B."/>
            <person name="Han X.H."/>
            <person name="Huang E.J."/>
            <person name="Li L.F."/>
            <person name="Wei W."/>
            <person name="Gao Y.C."/>
            <person name="Liu J.Z."/>
            <person name="Shao H.Z."/>
            <person name="Wang X."/>
            <person name="Wang C.C."/>
            <person name="Yang T.C."/>
            <person name="Huo Q.B."/>
            <person name="Li W."/>
            <person name="Chen H.Y."/>
            <person name="Chen S.E."/>
            <person name="Zhou L.G."/>
            <person name="Ni X.B."/>
            <person name="Tian J.H."/>
            <person name="Sheng Y."/>
            <person name="Liu T."/>
            <person name="Pan Y.S."/>
            <person name="Xia L.Y."/>
            <person name="Li J."/>
            <person name="Zhao F."/>
            <person name="Cao W.C."/>
        </authorList>
    </citation>
    <scope>NUCLEOTIDE SEQUENCE</scope>
    <source>
        <strain evidence="1">Rmic-2018</strain>
    </source>
</reference>
<reference evidence="1" key="2">
    <citation type="submission" date="2021-09" db="EMBL/GenBank/DDBJ databases">
        <authorList>
            <person name="Jia N."/>
            <person name="Wang J."/>
            <person name="Shi W."/>
            <person name="Du L."/>
            <person name="Sun Y."/>
            <person name="Zhan W."/>
            <person name="Jiang J."/>
            <person name="Wang Q."/>
            <person name="Zhang B."/>
            <person name="Ji P."/>
            <person name="Sakyi L.B."/>
            <person name="Cui X."/>
            <person name="Yuan T."/>
            <person name="Jiang B."/>
            <person name="Yang W."/>
            <person name="Lam T.T.-Y."/>
            <person name="Chang Q."/>
            <person name="Ding S."/>
            <person name="Wang X."/>
            <person name="Zhu J."/>
            <person name="Ruan X."/>
            <person name="Zhao L."/>
            <person name="Wei J."/>
            <person name="Que T."/>
            <person name="Du C."/>
            <person name="Cheng J."/>
            <person name="Dai P."/>
            <person name="Han X."/>
            <person name="Huang E."/>
            <person name="Gao Y."/>
            <person name="Liu J."/>
            <person name="Shao H."/>
            <person name="Ye R."/>
            <person name="Li L."/>
            <person name="Wei W."/>
            <person name="Wang X."/>
            <person name="Wang C."/>
            <person name="Huo Q."/>
            <person name="Li W."/>
            <person name="Guo W."/>
            <person name="Chen H."/>
            <person name="Chen S."/>
            <person name="Zhou L."/>
            <person name="Zhou L."/>
            <person name="Ni X."/>
            <person name="Tian J."/>
            <person name="Zhou Y."/>
            <person name="Sheng Y."/>
            <person name="Liu T."/>
            <person name="Pan Y."/>
            <person name="Xia L."/>
            <person name="Li J."/>
            <person name="Zhao F."/>
            <person name="Cao W."/>
        </authorList>
    </citation>
    <scope>NUCLEOTIDE SEQUENCE</scope>
    <source>
        <strain evidence="1">Rmic-2018</strain>
        <tissue evidence="1">Larvae</tissue>
    </source>
</reference>
<organism evidence="1 2">
    <name type="scientific">Rhipicephalus microplus</name>
    <name type="common">Cattle tick</name>
    <name type="synonym">Boophilus microplus</name>
    <dbReference type="NCBI Taxonomy" id="6941"/>
    <lineage>
        <taxon>Eukaryota</taxon>
        <taxon>Metazoa</taxon>
        <taxon>Ecdysozoa</taxon>
        <taxon>Arthropoda</taxon>
        <taxon>Chelicerata</taxon>
        <taxon>Arachnida</taxon>
        <taxon>Acari</taxon>
        <taxon>Parasitiformes</taxon>
        <taxon>Ixodida</taxon>
        <taxon>Ixodoidea</taxon>
        <taxon>Ixodidae</taxon>
        <taxon>Rhipicephalinae</taxon>
        <taxon>Rhipicephalus</taxon>
        <taxon>Boophilus</taxon>
    </lineage>
</organism>
<proteinExistence type="predicted"/>